<evidence type="ECO:0000313" key="2">
    <source>
        <dbReference type="Proteomes" id="UP000243799"/>
    </source>
</evidence>
<dbReference type="EMBL" id="FOKG01000045">
    <property type="protein sequence ID" value="SFB64600.1"/>
    <property type="molecule type" value="Genomic_DNA"/>
</dbReference>
<dbReference type="AlphaFoldDB" id="A0A1I1CVI8"/>
<gene>
    <name evidence="1" type="ORF">SAMN05216266_14512</name>
</gene>
<evidence type="ECO:0000313" key="1">
    <source>
        <dbReference type="EMBL" id="SFB64600.1"/>
    </source>
</evidence>
<accession>A0A1I1CVI8</accession>
<name>A0A1I1CVI8_9PSEU</name>
<keyword evidence="2" id="KW-1185">Reference proteome</keyword>
<sequence length="84" mass="8748">MRKPARRYYAGRMPLFSDIDGPAPEGAAEATVGQVVGELTRQARAGHVVYLTGPGDDDVVAVAPVDVVKAGLAALGRTEDGTRL</sequence>
<proteinExistence type="predicted"/>
<protein>
    <submittedName>
        <fullName evidence="1">Uncharacterized protein</fullName>
    </submittedName>
</protein>
<organism evidence="1 2">
    <name type="scientific">Amycolatopsis marina</name>
    <dbReference type="NCBI Taxonomy" id="490629"/>
    <lineage>
        <taxon>Bacteria</taxon>
        <taxon>Bacillati</taxon>
        <taxon>Actinomycetota</taxon>
        <taxon>Actinomycetes</taxon>
        <taxon>Pseudonocardiales</taxon>
        <taxon>Pseudonocardiaceae</taxon>
        <taxon>Amycolatopsis</taxon>
    </lineage>
</organism>
<dbReference type="Proteomes" id="UP000243799">
    <property type="component" value="Unassembled WGS sequence"/>
</dbReference>
<reference evidence="2" key="1">
    <citation type="submission" date="2016-10" db="EMBL/GenBank/DDBJ databases">
        <authorList>
            <person name="Varghese N."/>
            <person name="Submissions S."/>
        </authorList>
    </citation>
    <scope>NUCLEOTIDE SEQUENCE [LARGE SCALE GENOMIC DNA]</scope>
    <source>
        <strain evidence="2">CGMCC 4.3568</strain>
    </source>
</reference>